<comment type="similarity">
    <text evidence="1">Belongs to the SbcD family.</text>
</comment>
<proteinExistence type="inferred from homology"/>
<sequence length="452" mass="51597">MRASFIHVADIHLGYEQYGVSERFNDFARAFWEIMDEAVQRQVDFVVIAGDLFNKRSIDARTLLQAIEGLRRLRERNIPVIAVEGNHDRSYYRDGISWLQFLCHQGYLILLAPQMRGGAPVIAPWNKHTMLGSHVDLLEGRLRVYGLPWQGSATLRCLEGLAEALAAEHARQESTGLEYRLLVMHTGIEGVVPRLQGLPSLSHFQRLRPYVDYVALGHIHKPYEFEGWIYNPGSPETWSAEEAQWQERGYYFVEIDTSQAQPGDMSGRPCYHRATHLVNSRRPFVRHELRVDGLTTPEAIYARLAEFCQREGPRYRGAEERRRPVVQVQLVGTLGFDADALDLQHMEELLRSAFQPLHARVENNTSDRDYLLAGEGLDGRDRSTWHELERRIFAELLGYDSRYLPAKEAWGLILAELKERALQKEDPAVLAQYLREKRAELLSGSGAAGAAP</sequence>
<dbReference type="InterPro" id="IPR050535">
    <property type="entry name" value="DNA_Repair-Maintenance_Comp"/>
</dbReference>
<dbReference type="InterPro" id="IPR041796">
    <property type="entry name" value="Mre11_N"/>
</dbReference>
<dbReference type="SUPFAM" id="SSF56300">
    <property type="entry name" value="Metallo-dependent phosphatases"/>
    <property type="match status" value="1"/>
</dbReference>
<evidence type="ECO:0000259" key="6">
    <source>
        <dbReference type="Pfam" id="PF00149"/>
    </source>
</evidence>
<dbReference type="EMBL" id="AP019377">
    <property type="protein sequence ID" value="BBH93909.1"/>
    <property type="molecule type" value="Genomic_DNA"/>
</dbReference>
<keyword evidence="3" id="KW-0540">Nuclease</keyword>
<keyword evidence="4" id="KW-0378">Hydrolase</keyword>
<evidence type="ECO:0000256" key="3">
    <source>
        <dbReference type="ARBA" id="ARBA00022722"/>
    </source>
</evidence>
<dbReference type="CDD" id="cd00840">
    <property type="entry name" value="MPP_Mre11_N"/>
    <property type="match status" value="1"/>
</dbReference>
<accession>A0A455T3C3</accession>
<protein>
    <recommendedName>
        <fullName evidence="2">Nuclease SbcCD subunit D</fullName>
    </recommendedName>
</protein>
<evidence type="ECO:0000256" key="5">
    <source>
        <dbReference type="ARBA" id="ARBA00022839"/>
    </source>
</evidence>
<evidence type="ECO:0000256" key="4">
    <source>
        <dbReference type="ARBA" id="ARBA00022801"/>
    </source>
</evidence>
<keyword evidence="5" id="KW-0269">Exonuclease</keyword>
<feature type="domain" description="Calcineurin-like phosphoesterase" evidence="6">
    <location>
        <begin position="5"/>
        <end position="222"/>
    </location>
</feature>
<dbReference type="Gene3D" id="3.60.21.10">
    <property type="match status" value="1"/>
</dbReference>
<evidence type="ECO:0000256" key="1">
    <source>
        <dbReference type="ARBA" id="ARBA00010555"/>
    </source>
</evidence>
<dbReference type="InterPro" id="IPR029052">
    <property type="entry name" value="Metallo-depent_PP-like"/>
</dbReference>
<dbReference type="PANTHER" id="PTHR30337">
    <property type="entry name" value="COMPONENT OF ATP-DEPENDENT DSDNA EXONUCLEASE"/>
    <property type="match status" value="1"/>
</dbReference>
<evidence type="ECO:0000313" key="7">
    <source>
        <dbReference type="EMBL" id="BBH93909.1"/>
    </source>
</evidence>
<evidence type="ECO:0000256" key="2">
    <source>
        <dbReference type="ARBA" id="ARBA00013365"/>
    </source>
</evidence>
<dbReference type="AlphaFoldDB" id="A0A455T3C3"/>
<reference evidence="7" key="1">
    <citation type="submission" date="2018-12" db="EMBL/GenBank/DDBJ databases">
        <title>Novel natural products biosynthetic potential of the class Ktedonobacteria.</title>
        <authorList>
            <person name="Zheng Y."/>
            <person name="Saitou A."/>
            <person name="Wang C.M."/>
            <person name="Toyoda A."/>
            <person name="Minakuchi Y."/>
            <person name="Sekiguchi Y."/>
            <person name="Ueda K."/>
            <person name="Takano H."/>
            <person name="Sakai Y."/>
            <person name="Yokota A."/>
            <person name="Yabe S."/>
        </authorList>
    </citation>
    <scope>NUCLEOTIDE SEQUENCE</scope>
    <source>
        <strain evidence="7">A3-2</strain>
    </source>
</reference>
<dbReference type="GO" id="GO:0004527">
    <property type="term" value="F:exonuclease activity"/>
    <property type="evidence" value="ECO:0007669"/>
    <property type="project" value="UniProtKB-KW"/>
</dbReference>
<dbReference type="Pfam" id="PF00149">
    <property type="entry name" value="Metallophos"/>
    <property type="match status" value="1"/>
</dbReference>
<dbReference type="InterPro" id="IPR004843">
    <property type="entry name" value="Calcineurin-like_PHP"/>
</dbReference>
<dbReference type="PANTHER" id="PTHR30337:SF0">
    <property type="entry name" value="NUCLEASE SBCCD SUBUNIT D"/>
    <property type="match status" value="1"/>
</dbReference>
<organism evidence="7">
    <name type="scientific">Thermogemmatispora argillosa</name>
    <dbReference type="NCBI Taxonomy" id="2045280"/>
    <lineage>
        <taxon>Bacteria</taxon>
        <taxon>Bacillati</taxon>
        <taxon>Chloroflexota</taxon>
        <taxon>Ktedonobacteria</taxon>
        <taxon>Thermogemmatisporales</taxon>
        <taxon>Thermogemmatisporaceae</taxon>
        <taxon>Thermogemmatispora</taxon>
    </lineage>
</organism>
<name>A0A455T3C3_9CHLR</name>
<gene>
    <name evidence="7" type="ORF">KTA_21080</name>
</gene>